<evidence type="ECO:0000256" key="1">
    <source>
        <dbReference type="ARBA" id="ARBA00004141"/>
    </source>
</evidence>
<feature type="compositionally biased region" description="Basic and acidic residues" evidence="6">
    <location>
        <begin position="1"/>
        <end position="11"/>
    </location>
</feature>
<feature type="compositionally biased region" description="Low complexity" evidence="6">
    <location>
        <begin position="37"/>
        <end position="48"/>
    </location>
</feature>
<feature type="transmembrane region" description="Helical" evidence="7">
    <location>
        <begin position="676"/>
        <end position="700"/>
    </location>
</feature>
<feature type="transmembrane region" description="Helical" evidence="7">
    <location>
        <begin position="469"/>
        <end position="487"/>
    </location>
</feature>
<evidence type="ECO:0000256" key="7">
    <source>
        <dbReference type="SAM" id="Phobius"/>
    </source>
</evidence>
<keyword evidence="2 7" id="KW-0812">Transmembrane</keyword>
<evidence type="ECO:0000259" key="8">
    <source>
        <dbReference type="Pfam" id="PF06738"/>
    </source>
</evidence>
<evidence type="ECO:0000256" key="4">
    <source>
        <dbReference type="ARBA" id="ARBA00023136"/>
    </source>
</evidence>
<evidence type="ECO:0000256" key="6">
    <source>
        <dbReference type="SAM" id="MobiDB-lite"/>
    </source>
</evidence>
<protein>
    <submittedName>
        <fullName evidence="10">Threonine/serine exporter-like N-terminal domain-containing protein</fullName>
    </submittedName>
</protein>
<dbReference type="PANTHER" id="PTHR31082:SF4">
    <property type="entry name" value="PHEROMONE-REGULATED MEMBRANE PROTEIN 10"/>
    <property type="match status" value="1"/>
</dbReference>
<dbReference type="InterPro" id="IPR024528">
    <property type="entry name" value="ThrE_2"/>
</dbReference>
<dbReference type="Pfam" id="PF06738">
    <property type="entry name" value="ThrE"/>
    <property type="match status" value="1"/>
</dbReference>
<feature type="transmembrane region" description="Helical" evidence="7">
    <location>
        <begin position="602"/>
        <end position="619"/>
    </location>
</feature>
<reference evidence="10 11" key="1">
    <citation type="journal article" date="2024" name="J. Plant Pathol.">
        <title>Sequence and assembly of the genome of Seiridium unicorne, isolate CBS 538.82, causal agent of cypress canker disease.</title>
        <authorList>
            <person name="Scali E."/>
            <person name="Rocca G.D."/>
            <person name="Danti R."/>
            <person name="Garbelotto M."/>
            <person name="Barberini S."/>
            <person name="Baroncelli R."/>
            <person name="Emiliani G."/>
        </authorList>
    </citation>
    <scope>NUCLEOTIDE SEQUENCE [LARGE SCALE GENOMIC DNA]</scope>
    <source>
        <strain evidence="10 11">BM-138-508</strain>
    </source>
</reference>
<dbReference type="InterPro" id="IPR010619">
    <property type="entry name" value="ThrE-like_N"/>
</dbReference>
<dbReference type="PANTHER" id="PTHR31082">
    <property type="entry name" value="PHEROMONE-REGULATED MEMBRANE PROTEIN 10"/>
    <property type="match status" value="1"/>
</dbReference>
<feature type="transmembrane region" description="Helical" evidence="7">
    <location>
        <begin position="561"/>
        <end position="582"/>
    </location>
</feature>
<accession>A0ABR2VJ61</accession>
<feature type="domain" description="Threonine/Serine exporter ThrE" evidence="9">
    <location>
        <begin position="606"/>
        <end position="758"/>
    </location>
</feature>
<feature type="domain" description="Threonine/serine exporter-like N-terminal" evidence="8">
    <location>
        <begin position="338"/>
        <end position="581"/>
    </location>
</feature>
<keyword evidence="4 7" id="KW-0472">Membrane</keyword>
<feature type="region of interest" description="Disordered" evidence="6">
    <location>
        <begin position="1"/>
        <end position="76"/>
    </location>
</feature>
<comment type="similarity">
    <text evidence="5">Belongs to the ThrE exporter (TC 2.A.79) family.</text>
</comment>
<keyword evidence="11" id="KW-1185">Reference proteome</keyword>
<evidence type="ECO:0000256" key="3">
    <source>
        <dbReference type="ARBA" id="ARBA00022989"/>
    </source>
</evidence>
<feature type="compositionally biased region" description="Polar residues" evidence="6">
    <location>
        <begin position="18"/>
        <end position="36"/>
    </location>
</feature>
<name>A0ABR2VJ61_9PEZI</name>
<comment type="caution">
    <text evidence="10">The sequence shown here is derived from an EMBL/GenBank/DDBJ whole genome shotgun (WGS) entry which is preliminary data.</text>
</comment>
<feature type="transmembrane region" description="Helical" evidence="7">
    <location>
        <begin position="733"/>
        <end position="760"/>
    </location>
</feature>
<evidence type="ECO:0000259" key="9">
    <source>
        <dbReference type="Pfam" id="PF12821"/>
    </source>
</evidence>
<gene>
    <name evidence="10" type="ORF">SUNI508_00185</name>
</gene>
<feature type="transmembrane region" description="Helical" evidence="7">
    <location>
        <begin position="650"/>
        <end position="669"/>
    </location>
</feature>
<comment type="subcellular location">
    <subcellularLocation>
        <location evidence="1">Membrane</location>
        <topology evidence="1">Multi-pass membrane protein</topology>
    </subcellularLocation>
</comment>
<proteinExistence type="inferred from homology"/>
<evidence type="ECO:0000256" key="5">
    <source>
        <dbReference type="ARBA" id="ARBA00034125"/>
    </source>
</evidence>
<dbReference type="Pfam" id="PF12821">
    <property type="entry name" value="ThrE_2"/>
    <property type="match status" value="1"/>
</dbReference>
<feature type="transmembrane region" description="Helical" evidence="7">
    <location>
        <begin position="446"/>
        <end position="463"/>
    </location>
</feature>
<feature type="transmembrane region" description="Helical" evidence="7">
    <location>
        <begin position="626"/>
        <end position="644"/>
    </location>
</feature>
<dbReference type="EMBL" id="JARVKF010000001">
    <property type="protein sequence ID" value="KAK9426658.1"/>
    <property type="molecule type" value="Genomic_DNA"/>
</dbReference>
<evidence type="ECO:0000256" key="2">
    <source>
        <dbReference type="ARBA" id="ARBA00022692"/>
    </source>
</evidence>
<dbReference type="InterPro" id="IPR051361">
    <property type="entry name" value="ThrE/Ser_Exporter"/>
</dbReference>
<feature type="transmembrane region" description="Helical" evidence="7">
    <location>
        <begin position="527"/>
        <end position="549"/>
    </location>
</feature>
<organism evidence="10 11">
    <name type="scientific">Seiridium unicorne</name>
    <dbReference type="NCBI Taxonomy" id="138068"/>
    <lineage>
        <taxon>Eukaryota</taxon>
        <taxon>Fungi</taxon>
        <taxon>Dikarya</taxon>
        <taxon>Ascomycota</taxon>
        <taxon>Pezizomycotina</taxon>
        <taxon>Sordariomycetes</taxon>
        <taxon>Xylariomycetidae</taxon>
        <taxon>Amphisphaeriales</taxon>
        <taxon>Sporocadaceae</taxon>
        <taxon>Seiridium</taxon>
    </lineage>
</organism>
<evidence type="ECO:0000313" key="11">
    <source>
        <dbReference type="Proteomes" id="UP001408356"/>
    </source>
</evidence>
<feature type="region of interest" description="Disordered" evidence="6">
    <location>
        <begin position="289"/>
        <end position="318"/>
    </location>
</feature>
<evidence type="ECO:0000313" key="10">
    <source>
        <dbReference type="EMBL" id="KAK9426658.1"/>
    </source>
</evidence>
<keyword evidence="3 7" id="KW-1133">Transmembrane helix</keyword>
<dbReference type="Proteomes" id="UP001408356">
    <property type="component" value="Unassembled WGS sequence"/>
</dbReference>
<feature type="compositionally biased region" description="Basic residues" evidence="6">
    <location>
        <begin position="292"/>
        <end position="306"/>
    </location>
</feature>
<sequence>MEEKPAMTGKKEKGRVRFNSTAGGESPNLSSLDTSLGPSPAASRGPSPSITPPGDDEHAPTTPIRRPRPSIIRGSSYNSVLDFNNTGEPVDPTKLQSAAAAHQRAQQVAATMLGSYSAPGSRRGSLDSDIMSQYDSGNGLLSPGLPMGSMEKGLIEEPDLEAGLALERRNHNSAAYELIRAHTQAAIANLGGTPATTEPTQMPGNLDNLINFDEDEALLGPGGRPREGVLTNLLKLYRVDEIPRKDYSGYTTPGSSGTATPTRRKWYDQNGSTSTLASLAAASAILANPNEKRHHNPARPKHKKTPSGKIKSMMSSRPRMEEEARITIHVANILKRQEFIIKLCKALMMYGAPTHRLEEYLRMMARFLEIDGQFLYLPGCMIISFDDMSTHTTEVKIIRSQQGVNLGKLKDAHEIYKEVLHAVVEVDEAIARLDELLKAKDKFNPWLRVLMYGFASATVAPFAFSARPIDMPICFLLGSFLGFLQLIVAPKSDVYNNVFEIGAAVVTSFLARAFGSIRGGELFCFSAIAQSSICLILPGYLVLCAALELQSRAIVPGSIRMVYAIIYSLFLGFGITIGTAIYGWIDDNATSSTSCSNTLDTHWNFLFVPAFAFCLTYVNQAKWKQMPVMIIIAMVGYVVNYFLTQKFPNSSQICNTIGALAVGICANLYSRVRHGVAAAALLPAIFVQVPSGLAATGSLLSGLSSANQLTNSTSSINGTTTVEVSGDSSLDTIVFNVAASMIEIAVGITVGLFFATLIVYPLGKRRSGLFTF</sequence>